<dbReference type="EMBL" id="CAJQZP010001468">
    <property type="protein sequence ID" value="CAG5049248.1"/>
    <property type="molecule type" value="Genomic_DNA"/>
</dbReference>
<proteinExistence type="predicted"/>
<comment type="caution">
    <text evidence="2">The sequence shown here is derived from an EMBL/GenBank/DDBJ whole genome shotgun (WGS) entry which is preliminary data.</text>
</comment>
<name>A0A8S3Y2L2_PARAO</name>
<feature type="region of interest" description="Disordered" evidence="1">
    <location>
        <begin position="1"/>
        <end position="44"/>
    </location>
</feature>
<dbReference type="OrthoDB" id="7436381at2759"/>
<keyword evidence="3" id="KW-1185">Reference proteome</keyword>
<evidence type="ECO:0000313" key="3">
    <source>
        <dbReference type="Proteomes" id="UP000691718"/>
    </source>
</evidence>
<feature type="compositionally biased region" description="Basic and acidic residues" evidence="1">
    <location>
        <begin position="33"/>
        <end position="44"/>
    </location>
</feature>
<protein>
    <submittedName>
        <fullName evidence="2">(apollo) hypothetical protein</fullName>
    </submittedName>
</protein>
<organism evidence="2 3">
    <name type="scientific">Parnassius apollo</name>
    <name type="common">Apollo butterfly</name>
    <name type="synonym">Papilio apollo</name>
    <dbReference type="NCBI Taxonomy" id="110799"/>
    <lineage>
        <taxon>Eukaryota</taxon>
        <taxon>Metazoa</taxon>
        <taxon>Ecdysozoa</taxon>
        <taxon>Arthropoda</taxon>
        <taxon>Hexapoda</taxon>
        <taxon>Insecta</taxon>
        <taxon>Pterygota</taxon>
        <taxon>Neoptera</taxon>
        <taxon>Endopterygota</taxon>
        <taxon>Lepidoptera</taxon>
        <taxon>Glossata</taxon>
        <taxon>Ditrysia</taxon>
        <taxon>Papilionoidea</taxon>
        <taxon>Papilionidae</taxon>
        <taxon>Parnassiinae</taxon>
        <taxon>Parnassini</taxon>
        <taxon>Parnassius</taxon>
        <taxon>Parnassius</taxon>
    </lineage>
</organism>
<reference evidence="2" key="1">
    <citation type="submission" date="2021-04" db="EMBL/GenBank/DDBJ databases">
        <authorList>
            <person name="Tunstrom K."/>
        </authorList>
    </citation>
    <scope>NUCLEOTIDE SEQUENCE</scope>
</reference>
<dbReference type="Proteomes" id="UP000691718">
    <property type="component" value="Unassembled WGS sequence"/>
</dbReference>
<gene>
    <name evidence="2" type="ORF">PAPOLLO_LOCUS24449</name>
</gene>
<accession>A0A8S3Y2L2</accession>
<sequence length="83" mass="9658">MDSMNKSLSDTEVEIAHQTTPPNFLTARKKRRRDEDSERIGKKTSELANLKEKMKNMFLSLMNSQNLEFQKNASILKEIQKTN</sequence>
<evidence type="ECO:0000313" key="2">
    <source>
        <dbReference type="EMBL" id="CAG5049248.1"/>
    </source>
</evidence>
<dbReference type="AlphaFoldDB" id="A0A8S3Y2L2"/>
<feature type="compositionally biased region" description="Polar residues" evidence="1">
    <location>
        <begin position="1"/>
        <end position="10"/>
    </location>
</feature>
<evidence type="ECO:0000256" key="1">
    <source>
        <dbReference type="SAM" id="MobiDB-lite"/>
    </source>
</evidence>